<accession>A0ABM6FRG2</accession>
<reference evidence="2" key="1">
    <citation type="submission" date="2015-02" db="EMBL/GenBank/DDBJ databases">
        <title>Complete Genome Sequencing of Pandoraea vervacti NS15 sp. nov.</title>
        <authorList>
            <person name="Chan K.-G."/>
        </authorList>
    </citation>
    <scope>NUCLEOTIDE SEQUENCE [LARGE SCALE GENOMIC DNA]</scope>
    <source>
        <strain evidence="2">NS15</strain>
    </source>
</reference>
<evidence type="ECO:0000313" key="1">
    <source>
        <dbReference type="EMBL" id="APD11410.1"/>
    </source>
</evidence>
<dbReference type="Proteomes" id="UP000035085">
    <property type="component" value="Chromosome"/>
</dbReference>
<dbReference type="EMBL" id="CP010897">
    <property type="protein sequence ID" value="APD11410.1"/>
    <property type="molecule type" value="Genomic_DNA"/>
</dbReference>
<proteinExistence type="predicted"/>
<gene>
    <name evidence="1" type="ORF">UC34_25430</name>
</gene>
<protein>
    <submittedName>
        <fullName evidence="1">Uncharacterized protein</fullName>
    </submittedName>
</protein>
<keyword evidence="2" id="KW-1185">Reference proteome</keyword>
<sequence>MTGAVIASSADNHAIACTRSLPHISREGCNDPHTAGRCGLPKIWQRSSSSSCTQRVFAGLPFGMPGMGVEMEGAMQQAAQ</sequence>
<name>A0ABM6FRG2_9BURK</name>
<organism evidence="1 2">
    <name type="scientific">Pandoraea vervacti</name>
    <dbReference type="NCBI Taxonomy" id="656178"/>
    <lineage>
        <taxon>Bacteria</taxon>
        <taxon>Pseudomonadati</taxon>
        <taxon>Pseudomonadota</taxon>
        <taxon>Betaproteobacteria</taxon>
        <taxon>Burkholderiales</taxon>
        <taxon>Burkholderiaceae</taxon>
        <taxon>Pandoraea</taxon>
    </lineage>
</organism>
<evidence type="ECO:0000313" key="2">
    <source>
        <dbReference type="Proteomes" id="UP000035085"/>
    </source>
</evidence>